<feature type="transmembrane region" description="Helical" evidence="1">
    <location>
        <begin position="83"/>
        <end position="104"/>
    </location>
</feature>
<dbReference type="Proteomes" id="UP001148786">
    <property type="component" value="Unassembled WGS sequence"/>
</dbReference>
<evidence type="ECO:0000256" key="1">
    <source>
        <dbReference type="SAM" id="Phobius"/>
    </source>
</evidence>
<keyword evidence="1" id="KW-1133">Transmembrane helix</keyword>
<feature type="transmembrane region" description="Helical" evidence="1">
    <location>
        <begin position="48"/>
        <end position="71"/>
    </location>
</feature>
<organism evidence="3 4">
    <name type="scientific">Agrocybe chaxingu</name>
    <dbReference type="NCBI Taxonomy" id="84603"/>
    <lineage>
        <taxon>Eukaryota</taxon>
        <taxon>Fungi</taxon>
        <taxon>Dikarya</taxon>
        <taxon>Basidiomycota</taxon>
        <taxon>Agaricomycotina</taxon>
        <taxon>Agaricomycetes</taxon>
        <taxon>Agaricomycetidae</taxon>
        <taxon>Agaricales</taxon>
        <taxon>Agaricineae</taxon>
        <taxon>Strophariaceae</taxon>
        <taxon>Agrocybe</taxon>
    </lineage>
</organism>
<protein>
    <recommendedName>
        <fullName evidence="2">DUF6534 domain-containing protein</fullName>
    </recommendedName>
</protein>
<proteinExistence type="predicted"/>
<evidence type="ECO:0000313" key="3">
    <source>
        <dbReference type="EMBL" id="KAJ3495967.1"/>
    </source>
</evidence>
<keyword evidence="4" id="KW-1185">Reference proteome</keyword>
<keyword evidence="1" id="KW-0472">Membrane</keyword>
<accession>A0A9W8JU17</accession>
<sequence length="340" mass="38184">MLKLALPFGTQILGRSHLTSFRVLQELSLRRAGNPAATHFGQPEQIDVIPWSLALTIAFTALLTFLVHLFFVYRIFRLSHDNFFIGIPLALLACARLVTTVKMITLRSLREFVDLYTVRLSPSSLTPYAFLRLALVLIHLFTPSLVIDNLIVICRQRQWSFTTGLSLSSLLDVLITSLMMYLLKRNHKANSSMNHVLDKLMLYAFENGALTCAATVTSLVCWLTMHTNLIFMGLHFVISKLYANSLLATLNKRKKLKGGHLTHNSVSVERNLAGMFPDTFGMGISRKATTGFIHSEDMSRTHPELRIQVDQTKMSAVDEEPSSLSVQESDDCIKTGVRDL</sequence>
<evidence type="ECO:0000259" key="2">
    <source>
        <dbReference type="Pfam" id="PF20152"/>
    </source>
</evidence>
<feature type="transmembrane region" description="Helical" evidence="1">
    <location>
        <begin position="159"/>
        <end position="183"/>
    </location>
</feature>
<dbReference type="Pfam" id="PF20152">
    <property type="entry name" value="DUF6534"/>
    <property type="match status" value="1"/>
</dbReference>
<dbReference type="OrthoDB" id="3206554at2759"/>
<dbReference type="InterPro" id="IPR045339">
    <property type="entry name" value="DUF6534"/>
</dbReference>
<comment type="caution">
    <text evidence="3">The sequence shown here is derived from an EMBL/GenBank/DDBJ whole genome shotgun (WGS) entry which is preliminary data.</text>
</comment>
<dbReference type="PANTHER" id="PTHR40465:SF1">
    <property type="entry name" value="DUF6534 DOMAIN-CONTAINING PROTEIN"/>
    <property type="match status" value="1"/>
</dbReference>
<dbReference type="AlphaFoldDB" id="A0A9W8JU17"/>
<gene>
    <name evidence="3" type="ORF">NLJ89_g10549</name>
</gene>
<keyword evidence="1" id="KW-0812">Transmembrane</keyword>
<feature type="transmembrane region" description="Helical" evidence="1">
    <location>
        <begin position="125"/>
        <end position="147"/>
    </location>
</feature>
<evidence type="ECO:0000313" key="4">
    <source>
        <dbReference type="Proteomes" id="UP001148786"/>
    </source>
</evidence>
<name>A0A9W8JU17_9AGAR</name>
<feature type="transmembrane region" description="Helical" evidence="1">
    <location>
        <begin position="204"/>
        <end position="225"/>
    </location>
</feature>
<feature type="domain" description="DUF6534" evidence="2">
    <location>
        <begin position="169"/>
        <end position="254"/>
    </location>
</feature>
<reference evidence="3" key="1">
    <citation type="submission" date="2022-07" db="EMBL/GenBank/DDBJ databases">
        <title>Genome Sequence of Agrocybe chaxingu.</title>
        <authorList>
            <person name="Buettner E."/>
        </authorList>
    </citation>
    <scope>NUCLEOTIDE SEQUENCE</scope>
    <source>
        <strain evidence="3">MP-N11</strain>
    </source>
</reference>
<dbReference type="EMBL" id="JANKHO010001982">
    <property type="protein sequence ID" value="KAJ3495967.1"/>
    <property type="molecule type" value="Genomic_DNA"/>
</dbReference>
<dbReference type="PANTHER" id="PTHR40465">
    <property type="entry name" value="CHROMOSOME 1, WHOLE GENOME SHOTGUN SEQUENCE"/>
    <property type="match status" value="1"/>
</dbReference>